<dbReference type="PANTHER" id="PTHR28441:SF2">
    <property type="entry name" value="PROTEIN FAM91A1"/>
    <property type="match status" value="1"/>
</dbReference>
<dbReference type="Gramene" id="novel_model_864_5bda875f">
    <property type="protein sequence ID" value="cds.novel_model_864_5bda875f"/>
    <property type="gene ID" value="novel_gene_590_5bda875f"/>
</dbReference>
<evidence type="ECO:0000313" key="2">
    <source>
        <dbReference type="EnsemblPlants" id="cds.novel_model_864_5bda875f"/>
    </source>
</evidence>
<dbReference type="Pfam" id="PF14647">
    <property type="entry name" value="FAM91_N"/>
    <property type="match status" value="1"/>
</dbReference>
<sequence>MQRVPATIEEQLILKAIKEECPWESLPKRLQATLSSKEEWHRRIVEHCIKKRLQWNTCFARKICKETEYYEDLMRYLRKNLAVRLISGSVLSSIAATLHQQSTRSVLYSICF</sequence>
<organism evidence="2 3">
    <name type="scientific">Cannabis sativa</name>
    <name type="common">Hemp</name>
    <name type="synonym">Marijuana</name>
    <dbReference type="NCBI Taxonomy" id="3483"/>
    <lineage>
        <taxon>Eukaryota</taxon>
        <taxon>Viridiplantae</taxon>
        <taxon>Streptophyta</taxon>
        <taxon>Embryophyta</taxon>
        <taxon>Tracheophyta</taxon>
        <taxon>Spermatophyta</taxon>
        <taxon>Magnoliopsida</taxon>
        <taxon>eudicotyledons</taxon>
        <taxon>Gunneridae</taxon>
        <taxon>Pentapetalae</taxon>
        <taxon>rosids</taxon>
        <taxon>fabids</taxon>
        <taxon>Rosales</taxon>
        <taxon>Cannabaceae</taxon>
        <taxon>Cannabis</taxon>
    </lineage>
</organism>
<name>A0A803RCA1_CANSA</name>
<dbReference type="InterPro" id="IPR039199">
    <property type="entry name" value="FAM91"/>
</dbReference>
<reference evidence="2" key="1">
    <citation type="submission" date="2018-11" db="EMBL/GenBank/DDBJ databases">
        <authorList>
            <person name="Grassa J C."/>
        </authorList>
    </citation>
    <scope>NUCLEOTIDE SEQUENCE [LARGE SCALE GENOMIC DNA]</scope>
</reference>
<protein>
    <recommendedName>
        <fullName evidence="1">FAM91 N-terminal domain-containing protein</fullName>
    </recommendedName>
</protein>
<dbReference type="AlphaFoldDB" id="A0A803RCA1"/>
<dbReference type="EnsemblPlants" id="novel_model_864_5bda875f">
    <property type="protein sequence ID" value="cds.novel_model_864_5bda875f"/>
    <property type="gene ID" value="novel_gene_590_5bda875f"/>
</dbReference>
<evidence type="ECO:0000313" key="3">
    <source>
        <dbReference type="Proteomes" id="UP000596661"/>
    </source>
</evidence>
<dbReference type="InterPro" id="IPR028091">
    <property type="entry name" value="FAM91_N_dom"/>
</dbReference>
<evidence type="ECO:0000259" key="1">
    <source>
        <dbReference type="Pfam" id="PF14647"/>
    </source>
</evidence>
<dbReference type="EMBL" id="UZAU01000059">
    <property type="status" value="NOT_ANNOTATED_CDS"/>
    <property type="molecule type" value="Genomic_DNA"/>
</dbReference>
<dbReference type="Proteomes" id="UP000596661">
    <property type="component" value="Chromosome 1"/>
</dbReference>
<reference evidence="2" key="2">
    <citation type="submission" date="2021-03" db="UniProtKB">
        <authorList>
            <consortium name="EnsemblPlants"/>
        </authorList>
    </citation>
    <scope>IDENTIFICATION</scope>
</reference>
<proteinExistence type="predicted"/>
<dbReference type="OMA" id="RIQWNSC"/>
<feature type="domain" description="FAM91 N-terminal" evidence="1">
    <location>
        <begin position="17"/>
        <end position="82"/>
    </location>
</feature>
<accession>A0A803RCA1</accession>
<keyword evidence="3" id="KW-1185">Reference proteome</keyword>
<dbReference type="PANTHER" id="PTHR28441">
    <property type="entry name" value="PROTEIN FAM91A1"/>
    <property type="match status" value="1"/>
</dbReference>